<sequence length="204" mass="21480">MPPSRKPTESDISFVPERKHNTMNTTATTTEAGEPTAADIAAPTALDMLDAVTPDQVSDAIKAAGGAVTAIEQDGVVRLHSASHGIGFQVLWGNAVTTTQYTDFTLSCPLRVQGGTLPEAVLAAWHRSKRFARVAQHGDFVVLEMDVVVAGGVSPAYLAFAVRLWMQMMGEFFLHLRNYGPAAETRGDAANAEGAAVQGVSAAA</sequence>
<gene>
    <name evidence="1" type="ORF">D3H34_22875</name>
</gene>
<accession>A0A9X8GTH9</accession>
<reference evidence="1 2" key="1">
    <citation type="submission" date="2018-09" db="EMBL/GenBank/DDBJ databases">
        <title>Acidovorax cavernicola nov. sp. isolated from Gruta de las Maravillas (Aracena, Spain).</title>
        <authorList>
            <person name="Jurado V."/>
            <person name="Gutierrez-Patricio S."/>
            <person name="Gonzalez-Pimentel J.L."/>
            <person name="Miller A.Z."/>
            <person name="Laiz L."/>
            <person name="Saiz-Jimenez C."/>
        </authorList>
    </citation>
    <scope>NUCLEOTIDE SEQUENCE [LARGE SCALE GENOMIC DNA]</scope>
    <source>
        <strain evidence="1 2">1011MAR4D40.2</strain>
    </source>
</reference>
<protein>
    <submittedName>
        <fullName evidence="1">YbjN domain-containing protein</fullName>
    </submittedName>
</protein>
<evidence type="ECO:0000313" key="1">
    <source>
        <dbReference type="EMBL" id="RIX76264.1"/>
    </source>
</evidence>
<dbReference type="InterPro" id="IPR019660">
    <property type="entry name" value="Put_sensory_transdc_reg_YbjN"/>
</dbReference>
<comment type="caution">
    <text evidence="1">The sequence shown here is derived from an EMBL/GenBank/DDBJ whole genome shotgun (WGS) entry which is preliminary data.</text>
</comment>
<proteinExistence type="predicted"/>
<dbReference type="AlphaFoldDB" id="A0A9X8GTH9"/>
<dbReference type="OrthoDB" id="8719709at2"/>
<dbReference type="Pfam" id="PF10722">
    <property type="entry name" value="YbjN"/>
    <property type="match status" value="1"/>
</dbReference>
<evidence type="ECO:0000313" key="2">
    <source>
        <dbReference type="Proteomes" id="UP000265619"/>
    </source>
</evidence>
<dbReference type="EMBL" id="QXMN01000034">
    <property type="protein sequence ID" value="RIX76264.1"/>
    <property type="molecule type" value="Genomic_DNA"/>
</dbReference>
<organism evidence="1 2">
    <name type="scientific">Acidovorax cavernicola</name>
    <dbReference type="NCBI Taxonomy" id="1675792"/>
    <lineage>
        <taxon>Bacteria</taxon>
        <taxon>Pseudomonadati</taxon>
        <taxon>Pseudomonadota</taxon>
        <taxon>Betaproteobacteria</taxon>
        <taxon>Burkholderiales</taxon>
        <taxon>Comamonadaceae</taxon>
        <taxon>Acidovorax</taxon>
    </lineage>
</organism>
<dbReference type="Proteomes" id="UP000265619">
    <property type="component" value="Unassembled WGS sequence"/>
</dbReference>
<keyword evidence="2" id="KW-1185">Reference proteome</keyword>
<name>A0A9X8GTH9_9BURK</name>